<dbReference type="GO" id="GO:0005739">
    <property type="term" value="C:mitochondrion"/>
    <property type="evidence" value="ECO:0007669"/>
    <property type="project" value="UniProtKB-SubCell"/>
</dbReference>
<keyword evidence="18" id="KW-1185">Reference proteome</keyword>
<evidence type="ECO:0000256" key="14">
    <source>
        <dbReference type="ARBA" id="ARBA00073539"/>
    </source>
</evidence>
<dbReference type="PANTHER" id="PTHR10903:SF73">
    <property type="entry name" value="GTPASE IMAP FAMILY MEMBER 8"/>
    <property type="match status" value="1"/>
</dbReference>
<dbReference type="Pfam" id="PF04548">
    <property type="entry name" value="AIG1"/>
    <property type="match status" value="5"/>
</dbReference>
<evidence type="ECO:0000256" key="5">
    <source>
        <dbReference type="ARBA" id="ARBA00008535"/>
    </source>
</evidence>
<name>A0AA40HPM8_CNENI</name>
<proteinExistence type="inferred from homology"/>
<evidence type="ECO:0000256" key="6">
    <source>
        <dbReference type="ARBA" id="ARBA00022490"/>
    </source>
</evidence>
<dbReference type="AlphaFoldDB" id="A0AA40HPM8"/>
<keyword evidence="8" id="KW-0547">Nucleotide-binding</keyword>
<keyword evidence="7" id="KW-0677">Repeat</keyword>
<evidence type="ECO:0000313" key="17">
    <source>
        <dbReference type="EMBL" id="KAK1335017.1"/>
    </source>
</evidence>
<accession>A0AA40HPM8</accession>
<reference evidence="17" key="1">
    <citation type="submission" date="2023-06" db="EMBL/GenBank/DDBJ databases">
        <title>Reference genome for the Northern bat (Eptesicus nilssonii), a most northern bat species.</title>
        <authorList>
            <person name="Laine V.N."/>
            <person name="Pulliainen A.T."/>
            <person name="Lilley T.M."/>
        </authorList>
    </citation>
    <scope>NUCLEOTIDE SEQUENCE</scope>
    <source>
        <strain evidence="17">BLF_Eptnil</strain>
        <tissue evidence="17">Kidney</tissue>
    </source>
</reference>
<evidence type="ECO:0000256" key="4">
    <source>
        <dbReference type="ARBA" id="ARBA00004555"/>
    </source>
</evidence>
<dbReference type="Gene3D" id="3.40.50.300">
    <property type="entry name" value="P-loop containing nucleotide triphosphate hydrolases"/>
    <property type="match status" value="5"/>
</dbReference>
<keyword evidence="12" id="KW-0342">GTP-binding</keyword>
<evidence type="ECO:0000256" key="13">
    <source>
        <dbReference type="ARBA" id="ARBA00056809"/>
    </source>
</evidence>
<comment type="function">
    <text evidence="13">Exerts an anti-apoptotic effect in the immune system and is involved in responses to infections.</text>
</comment>
<evidence type="ECO:0000256" key="9">
    <source>
        <dbReference type="ARBA" id="ARBA00022824"/>
    </source>
</evidence>
<keyword evidence="6" id="KW-0963">Cytoplasm</keyword>
<dbReference type="FunFam" id="3.40.50.300:FF:000536">
    <property type="entry name" value="GTPase IMAP family member 8"/>
    <property type="match status" value="1"/>
</dbReference>
<evidence type="ECO:0000313" key="18">
    <source>
        <dbReference type="Proteomes" id="UP001177744"/>
    </source>
</evidence>
<evidence type="ECO:0000256" key="7">
    <source>
        <dbReference type="ARBA" id="ARBA00022737"/>
    </source>
</evidence>
<organism evidence="17 18">
    <name type="scientific">Cnephaeus nilssonii</name>
    <name type="common">Northern bat</name>
    <name type="synonym">Eptesicus nilssonii</name>
    <dbReference type="NCBI Taxonomy" id="3371016"/>
    <lineage>
        <taxon>Eukaryota</taxon>
        <taxon>Metazoa</taxon>
        <taxon>Chordata</taxon>
        <taxon>Craniata</taxon>
        <taxon>Vertebrata</taxon>
        <taxon>Euteleostomi</taxon>
        <taxon>Mammalia</taxon>
        <taxon>Eutheria</taxon>
        <taxon>Laurasiatheria</taxon>
        <taxon>Chiroptera</taxon>
        <taxon>Yangochiroptera</taxon>
        <taxon>Vespertilionidae</taxon>
        <taxon>Cnephaeus</taxon>
    </lineage>
</organism>
<evidence type="ECO:0000259" key="16">
    <source>
        <dbReference type="PROSITE" id="PS51720"/>
    </source>
</evidence>
<feature type="domain" description="AIG1-type G" evidence="16">
    <location>
        <begin position="1"/>
        <end position="165"/>
    </location>
</feature>
<dbReference type="SUPFAM" id="SSF52540">
    <property type="entry name" value="P-loop containing nucleoside triphosphate hydrolases"/>
    <property type="match status" value="4"/>
</dbReference>
<dbReference type="InterPro" id="IPR006703">
    <property type="entry name" value="G_AIG1"/>
</dbReference>
<evidence type="ECO:0000256" key="1">
    <source>
        <dbReference type="ARBA" id="ARBA00004173"/>
    </source>
</evidence>
<dbReference type="Proteomes" id="UP001177744">
    <property type="component" value="Unassembled WGS sequence"/>
</dbReference>
<dbReference type="PROSITE" id="PS51720">
    <property type="entry name" value="G_AIG1"/>
    <property type="match status" value="3"/>
</dbReference>
<comment type="caution">
    <text evidence="17">The sequence shown here is derived from an EMBL/GenBank/DDBJ whole genome shotgun (WGS) entry which is preliminary data.</text>
</comment>
<evidence type="ECO:0000256" key="10">
    <source>
        <dbReference type="ARBA" id="ARBA00023034"/>
    </source>
</evidence>
<dbReference type="GO" id="GO:0005783">
    <property type="term" value="C:endoplasmic reticulum"/>
    <property type="evidence" value="ECO:0007669"/>
    <property type="project" value="UniProtKB-SubCell"/>
</dbReference>
<dbReference type="InterPro" id="IPR027417">
    <property type="entry name" value="P-loop_NTPase"/>
</dbReference>
<evidence type="ECO:0000256" key="12">
    <source>
        <dbReference type="ARBA" id="ARBA00023134"/>
    </source>
</evidence>
<evidence type="ECO:0000256" key="11">
    <source>
        <dbReference type="ARBA" id="ARBA00023128"/>
    </source>
</evidence>
<evidence type="ECO:0000256" key="8">
    <source>
        <dbReference type="ARBA" id="ARBA00022741"/>
    </source>
</evidence>
<gene>
    <name evidence="17" type="ORF">QTO34_004593</name>
</gene>
<evidence type="ECO:0000256" key="15">
    <source>
        <dbReference type="ARBA" id="ARBA00077278"/>
    </source>
</evidence>
<evidence type="ECO:0000256" key="3">
    <source>
        <dbReference type="ARBA" id="ARBA00004514"/>
    </source>
</evidence>
<dbReference type="FunFam" id="3.40.50.300:FF:000366">
    <property type="entry name" value="GTPase, IMAP family member 2"/>
    <property type="match status" value="2"/>
</dbReference>
<protein>
    <recommendedName>
        <fullName evidence="14">GTPase IMAP family member 8</fullName>
    </recommendedName>
    <alternativeName>
        <fullName evidence="15">Immune-associated nucleotide-binding protein 9</fullName>
    </alternativeName>
</protein>
<dbReference type="InterPro" id="IPR045058">
    <property type="entry name" value="GIMA/IAN/Toc"/>
</dbReference>
<evidence type="ECO:0000256" key="2">
    <source>
        <dbReference type="ARBA" id="ARBA00004240"/>
    </source>
</evidence>
<feature type="domain" description="AIG1-type G" evidence="16">
    <location>
        <begin position="370"/>
        <end position="557"/>
    </location>
</feature>
<keyword evidence="10" id="KW-0333">Golgi apparatus</keyword>
<dbReference type="GO" id="GO:0005829">
    <property type="term" value="C:cytosol"/>
    <property type="evidence" value="ECO:0007669"/>
    <property type="project" value="UniProtKB-SubCell"/>
</dbReference>
<dbReference type="GO" id="GO:0005794">
    <property type="term" value="C:Golgi apparatus"/>
    <property type="evidence" value="ECO:0007669"/>
    <property type="project" value="UniProtKB-SubCell"/>
</dbReference>
<comment type="subcellular location">
    <subcellularLocation>
        <location evidence="3">Cytoplasm</location>
        <location evidence="3">Cytosol</location>
    </subcellularLocation>
    <subcellularLocation>
        <location evidence="2">Endoplasmic reticulum</location>
    </subcellularLocation>
    <subcellularLocation>
        <location evidence="4">Golgi apparatus</location>
    </subcellularLocation>
    <subcellularLocation>
        <location evidence="1">Mitochondrion</location>
    </subcellularLocation>
</comment>
<dbReference type="GO" id="GO:0005525">
    <property type="term" value="F:GTP binding"/>
    <property type="evidence" value="ECO:0007669"/>
    <property type="project" value="UniProtKB-KW"/>
</dbReference>
<comment type="similarity">
    <text evidence="5">Belongs to the TRAFAC class TrmE-Era-EngA-EngB-Septin-like GTPase superfamily. AIG1/Toc34/Toc159-like paraseptin GTPase family. IAN subfamily.</text>
</comment>
<dbReference type="EMBL" id="JAULJE010000014">
    <property type="protein sequence ID" value="KAK1335017.1"/>
    <property type="molecule type" value="Genomic_DNA"/>
</dbReference>
<sequence>MVTETCQRESGTVRGEEVEVIDTPNLFSSTACVKDKQRTIEHCLKLSAPSLHVLLLVIPIGNCNEEDKETIEGIQKVFGVEVWRYIIIIFTRKDDLGDDSMQDYLQGDTLLRRVVEHCGSRYCAFNNKAGEAERHSQVGELLRRVKCLVDKNGGPYPVNFNNEGNGFQECVREATSQEGDDPHDLSCRHGVTVHLDGALDSRAPVTIPGVADSAICSAREQLQAIGYEPNPVMSELKVLLVGKRGVGKSTVGNSLLGKRVFETKFSDHSKFEDDLAEYIIVLLTRKEDLGDQKVGTFLTSNEDLRKLVEKCENRYSISNYRATEKEEQCQVDELLQKIVKMVQQNGDKPCNFKKEGEQLQAIGYEPNPVMSELKVLLVGKRGVGKSTVGNSLLGKRVFETKFSDHSVTKTFKSESRIWRGRKILIIDGPDLSSLKDFKSDLREHAPQGPHAFLLVTPLGSVTEKYEVLTTIQKSFEDDLAEYMIVLLTRKEDLEDQKVDTFLTSNVALCEVKKCENQYSISKDRVTEKEEQCQVDELLQKIVKMVQQNGDKPCNFKKEEALHIVLVGRSGTGKSATGNSILRSPTFSSQLRAQPLTTECQTSTRPGAEQDVVVVDTPDLRLSRGCILEEVRSYVSSHERNTVLVLVLQLGRITAQDREVVRTLKSIFGNNVMKNMIVLFTRKEDLGGDDIKDYCKSTDNAFLKDTIKNCGGRVCAFNNKETGQAMEDQVTNLLKMANELIRNRKGPGHSRGPVDRENVSQITKDAQEKQYTSRAITGKIKGIFSQVSEVPGVSLSRDALRLGRGGYGKIGGWEVGS</sequence>
<feature type="domain" description="AIG1-type G" evidence="16">
    <location>
        <begin position="558"/>
        <end position="757"/>
    </location>
</feature>
<dbReference type="PANTHER" id="PTHR10903">
    <property type="entry name" value="GTPASE, IMAP FAMILY MEMBER-RELATED"/>
    <property type="match status" value="1"/>
</dbReference>
<keyword evidence="11" id="KW-0496">Mitochondrion</keyword>
<keyword evidence="9" id="KW-0256">Endoplasmic reticulum</keyword>